<evidence type="ECO:0000313" key="4">
    <source>
        <dbReference type="Proteomes" id="UP001189303"/>
    </source>
</evidence>
<gene>
    <name evidence="3" type="ORF">R38712_05349</name>
</gene>
<keyword evidence="4" id="KW-1185">Reference proteome</keyword>
<dbReference type="Gene3D" id="2.40.160.180">
    <property type="entry name" value="Carbohydrate-selective porin OprB"/>
    <property type="match status" value="1"/>
</dbReference>
<protein>
    <recommendedName>
        <fullName evidence="5">Porin</fullName>
    </recommendedName>
</protein>
<evidence type="ECO:0000256" key="2">
    <source>
        <dbReference type="RuleBase" id="RU363072"/>
    </source>
</evidence>
<comment type="caution">
    <text evidence="3">The sequence shown here is derived from an EMBL/GenBank/DDBJ whole genome shotgun (WGS) entry which is preliminary data.</text>
</comment>
<evidence type="ECO:0000256" key="1">
    <source>
        <dbReference type="ARBA" id="ARBA00008769"/>
    </source>
</evidence>
<evidence type="ECO:0008006" key="5">
    <source>
        <dbReference type="Google" id="ProtNLM"/>
    </source>
</evidence>
<dbReference type="InterPro" id="IPR038673">
    <property type="entry name" value="OprB_sf"/>
</dbReference>
<name>A0ABM9IW61_RALPI</name>
<sequence length="119" mass="12894">MNDGNKETFDFTDINQSVSAGLSMSGSCWGRSKDRLGVAFAVNGLSKAARQYFAAGGLGVLIGDGALNYGTERIAEIYYTWAVMPHVTAGLDYQYIVHPAYNRDRGPVSVVAARLHLDF</sequence>
<dbReference type="Proteomes" id="UP001189303">
    <property type="component" value="Unassembled WGS sequence"/>
</dbReference>
<dbReference type="InterPro" id="IPR007049">
    <property type="entry name" value="Carb-sel_porin_OprB"/>
</dbReference>
<dbReference type="Pfam" id="PF04966">
    <property type="entry name" value="OprB"/>
    <property type="match status" value="1"/>
</dbReference>
<dbReference type="EMBL" id="CATWFT010000068">
    <property type="protein sequence ID" value="CAJ0733909.1"/>
    <property type="molecule type" value="Genomic_DNA"/>
</dbReference>
<proteinExistence type="inferred from homology"/>
<dbReference type="PROSITE" id="PS51257">
    <property type="entry name" value="PROKAR_LIPOPROTEIN"/>
    <property type="match status" value="1"/>
</dbReference>
<accession>A0ABM9IW61</accession>
<comment type="similarity">
    <text evidence="1 2">Belongs to the OprB family.</text>
</comment>
<evidence type="ECO:0000313" key="3">
    <source>
        <dbReference type="EMBL" id="CAJ0733909.1"/>
    </source>
</evidence>
<reference evidence="3 4" key="1">
    <citation type="submission" date="2023-07" db="EMBL/GenBank/DDBJ databases">
        <authorList>
            <person name="Peeters C."/>
        </authorList>
    </citation>
    <scope>NUCLEOTIDE SEQUENCE [LARGE SCALE GENOMIC DNA]</scope>
    <source>
        <strain evidence="3 4">R-38712</strain>
    </source>
</reference>
<organism evidence="3 4">
    <name type="scientific">Ralstonia pickettii</name>
    <name type="common">Burkholderia pickettii</name>
    <dbReference type="NCBI Taxonomy" id="329"/>
    <lineage>
        <taxon>Bacteria</taxon>
        <taxon>Pseudomonadati</taxon>
        <taxon>Pseudomonadota</taxon>
        <taxon>Betaproteobacteria</taxon>
        <taxon>Burkholderiales</taxon>
        <taxon>Burkholderiaceae</taxon>
        <taxon>Ralstonia</taxon>
    </lineage>
</organism>